<keyword evidence="2" id="KW-1185">Reference proteome</keyword>
<dbReference type="AlphaFoldDB" id="A0A8J5VUH0"/>
<name>A0A8J5VUH0_ZIZPA</name>
<reference evidence="1" key="1">
    <citation type="journal article" date="2021" name="bioRxiv">
        <title>Whole Genome Assembly and Annotation of Northern Wild Rice, Zizania palustris L., Supports a Whole Genome Duplication in the Zizania Genus.</title>
        <authorList>
            <person name="Haas M."/>
            <person name="Kono T."/>
            <person name="Macchietto M."/>
            <person name="Millas R."/>
            <person name="McGilp L."/>
            <person name="Shao M."/>
            <person name="Duquette J."/>
            <person name="Hirsch C.N."/>
            <person name="Kimball J."/>
        </authorList>
    </citation>
    <scope>NUCLEOTIDE SEQUENCE</scope>
    <source>
        <tissue evidence="1">Fresh leaf tissue</tissue>
    </source>
</reference>
<accession>A0A8J5VUH0</accession>
<organism evidence="1 2">
    <name type="scientific">Zizania palustris</name>
    <name type="common">Northern wild rice</name>
    <dbReference type="NCBI Taxonomy" id="103762"/>
    <lineage>
        <taxon>Eukaryota</taxon>
        <taxon>Viridiplantae</taxon>
        <taxon>Streptophyta</taxon>
        <taxon>Embryophyta</taxon>
        <taxon>Tracheophyta</taxon>
        <taxon>Spermatophyta</taxon>
        <taxon>Magnoliopsida</taxon>
        <taxon>Liliopsida</taxon>
        <taxon>Poales</taxon>
        <taxon>Poaceae</taxon>
        <taxon>BOP clade</taxon>
        <taxon>Oryzoideae</taxon>
        <taxon>Oryzeae</taxon>
        <taxon>Zizaniinae</taxon>
        <taxon>Zizania</taxon>
    </lineage>
</organism>
<sequence>MDGLPGPSCCLFGSIHGIFCHRLVSSATTARYSVTLDFLFRRFFSHDTRLSTHLSSMSSLPFLVSVKTADGTPLPVIRHATLSTSHFHVTFVSHVPQLHL</sequence>
<gene>
    <name evidence="1" type="ORF">GUJ93_ZPchr0002g23124</name>
</gene>
<reference evidence="1" key="2">
    <citation type="submission" date="2021-02" db="EMBL/GenBank/DDBJ databases">
        <authorList>
            <person name="Kimball J.A."/>
            <person name="Haas M.W."/>
            <person name="Macchietto M."/>
            <person name="Kono T."/>
            <person name="Duquette J."/>
            <person name="Shao M."/>
        </authorList>
    </citation>
    <scope>NUCLEOTIDE SEQUENCE</scope>
    <source>
        <tissue evidence="1">Fresh leaf tissue</tissue>
    </source>
</reference>
<evidence type="ECO:0000313" key="1">
    <source>
        <dbReference type="EMBL" id="KAG8056239.1"/>
    </source>
</evidence>
<dbReference type="Proteomes" id="UP000729402">
    <property type="component" value="Unassembled WGS sequence"/>
</dbReference>
<dbReference type="EMBL" id="JAAALK010000287">
    <property type="protein sequence ID" value="KAG8056239.1"/>
    <property type="molecule type" value="Genomic_DNA"/>
</dbReference>
<comment type="caution">
    <text evidence="1">The sequence shown here is derived from an EMBL/GenBank/DDBJ whole genome shotgun (WGS) entry which is preliminary data.</text>
</comment>
<protein>
    <submittedName>
        <fullName evidence="1">Uncharacterized protein</fullName>
    </submittedName>
</protein>
<proteinExistence type="predicted"/>
<evidence type="ECO:0000313" key="2">
    <source>
        <dbReference type="Proteomes" id="UP000729402"/>
    </source>
</evidence>